<sequence>MESPKLWLQDDGQPLSCQEKLRVLDENWQEVQEILQDAFEDAVLMGVSEQGMRAHLTDLVASLQSPHQGNKA</sequence>
<dbReference type="PATRIC" id="fig|178901.10.peg.1644"/>
<dbReference type="AlphaFoldDB" id="A0A087PPU0"/>
<dbReference type="EMBL" id="LHZF01000140">
    <property type="protein sequence ID" value="KXV18189.1"/>
    <property type="molecule type" value="Genomic_DNA"/>
</dbReference>
<proteinExistence type="predicted"/>
<evidence type="ECO:0000313" key="2">
    <source>
        <dbReference type="Proteomes" id="UP000075526"/>
    </source>
</evidence>
<comment type="caution">
    <text evidence="1">The sequence shown here is derived from an EMBL/GenBank/DDBJ whole genome shotgun (WGS) entry which is preliminary data.</text>
</comment>
<organism evidence="1 2">
    <name type="scientific">Acetobacter malorum</name>
    <dbReference type="NCBI Taxonomy" id="178901"/>
    <lineage>
        <taxon>Bacteria</taxon>
        <taxon>Pseudomonadati</taxon>
        <taxon>Pseudomonadota</taxon>
        <taxon>Alphaproteobacteria</taxon>
        <taxon>Acetobacterales</taxon>
        <taxon>Acetobacteraceae</taxon>
        <taxon>Acetobacter</taxon>
    </lineage>
</organism>
<gene>
    <name evidence="1" type="ORF">AD933_03490</name>
</gene>
<evidence type="ECO:0000313" key="1">
    <source>
        <dbReference type="EMBL" id="KXV18189.1"/>
    </source>
</evidence>
<name>A0A087PPU0_9PROT</name>
<accession>A0A087PPU0</accession>
<reference evidence="1 2" key="1">
    <citation type="submission" date="2015-06" db="EMBL/GenBank/DDBJ databases">
        <title>Improved classification and identification of acetic acid bacteria using matrix-assisted laser desorption/ionization time-of-flight mass spectrometry; Gluconobacter nephelii and Gluconobacter uchimurae are later heterotypic synonyms of Gluconobacter japonicus and Gluconobacter oxydans, respectively.</title>
        <authorList>
            <person name="Li L."/>
            <person name="Cleenwerck I."/>
            <person name="De Vuyst L."/>
            <person name="Vandamme P."/>
        </authorList>
    </citation>
    <scope>NUCLEOTIDE SEQUENCE [LARGE SCALE GENOMIC DNA]</scope>
    <source>
        <strain evidence="1 2">LMG 1552</strain>
    </source>
</reference>
<dbReference type="GeneID" id="29557610"/>
<dbReference type="RefSeq" id="WP_043551328.1">
    <property type="nucleotide sequence ID" value="NZ_CALAZD010000037.1"/>
</dbReference>
<protein>
    <submittedName>
        <fullName evidence="1">Uncharacterized protein</fullName>
    </submittedName>
</protein>
<dbReference type="Proteomes" id="UP000075526">
    <property type="component" value="Unassembled WGS sequence"/>
</dbReference>